<dbReference type="PANTHER" id="PTHR21327">
    <property type="entry name" value="GTP CYCLOHYDROLASE II-RELATED"/>
    <property type="match status" value="1"/>
</dbReference>
<comment type="similarity">
    <text evidence="9">Belongs to the GTP cyclohydrolase II family.</text>
</comment>
<dbReference type="InterPro" id="IPR000926">
    <property type="entry name" value="RibA"/>
</dbReference>
<keyword evidence="2 9" id="KW-0686">Riboflavin biosynthesis</keyword>
<evidence type="ECO:0000256" key="4">
    <source>
        <dbReference type="ARBA" id="ARBA00022741"/>
    </source>
</evidence>
<dbReference type="HAMAP" id="MF_00179">
    <property type="entry name" value="RibA"/>
    <property type="match status" value="1"/>
</dbReference>
<dbReference type="NCBIfam" id="NF001591">
    <property type="entry name" value="PRK00393.1"/>
    <property type="match status" value="1"/>
</dbReference>
<proteinExistence type="inferred from homology"/>
<evidence type="ECO:0000256" key="9">
    <source>
        <dbReference type="HAMAP-Rule" id="MF_00179"/>
    </source>
</evidence>
<sequence length="227" mass="24511">MSTYRETVPTAAVAVRARVTVALERFGGVAVQLVTFTGIPDGGEHVALVVPPPPSAAQAPVPLVRLHSECLTGDIFGSTRCDCGPQLDEALRRMAVEGGVLLYLRQEGRGIGLYNKLDAYVLQDRGNDTFEANRLLGRGEDERDYTSAAAMLQALGLEQIRVLTNNPDKVRQLRRHGITVREAIPTRVHLTADNARYLQAKAAYGGHTLDLDKTTGLHGASATQRSA</sequence>
<evidence type="ECO:0000256" key="5">
    <source>
        <dbReference type="ARBA" id="ARBA00022801"/>
    </source>
</evidence>
<keyword evidence="6 9" id="KW-0862">Zinc</keyword>
<keyword evidence="3 9" id="KW-0479">Metal-binding</keyword>
<protein>
    <recommendedName>
        <fullName evidence="9">GTP cyclohydrolase-2</fullName>
        <ecNumber evidence="9">3.5.4.25</ecNumber>
    </recommendedName>
    <alternativeName>
        <fullName evidence="9">GTP cyclohydrolase II</fullName>
    </alternativeName>
</protein>
<comment type="catalytic activity">
    <reaction evidence="8 9">
        <text>GTP + 4 H2O = 2,5-diamino-6-hydroxy-4-(5-phosphoribosylamino)-pyrimidine + formate + 2 phosphate + 3 H(+)</text>
        <dbReference type="Rhea" id="RHEA:23704"/>
        <dbReference type="ChEBI" id="CHEBI:15377"/>
        <dbReference type="ChEBI" id="CHEBI:15378"/>
        <dbReference type="ChEBI" id="CHEBI:15740"/>
        <dbReference type="ChEBI" id="CHEBI:37565"/>
        <dbReference type="ChEBI" id="CHEBI:43474"/>
        <dbReference type="ChEBI" id="CHEBI:58614"/>
        <dbReference type="EC" id="3.5.4.25"/>
    </reaction>
</comment>
<keyword evidence="5 9" id="KW-0378">Hydrolase</keyword>
<feature type="binding site" evidence="9">
    <location>
        <begin position="65"/>
        <end position="69"/>
    </location>
    <ligand>
        <name>GTP</name>
        <dbReference type="ChEBI" id="CHEBI:37565"/>
    </ligand>
</feature>
<dbReference type="EMBL" id="BAABEP010000058">
    <property type="protein sequence ID" value="GAA3753092.1"/>
    <property type="molecule type" value="Genomic_DNA"/>
</dbReference>
<evidence type="ECO:0000256" key="2">
    <source>
        <dbReference type="ARBA" id="ARBA00022619"/>
    </source>
</evidence>
<feature type="binding site" evidence="9">
    <location>
        <position position="169"/>
    </location>
    <ligand>
        <name>GTP</name>
        <dbReference type="ChEBI" id="CHEBI:37565"/>
    </ligand>
</feature>
<evidence type="ECO:0000256" key="6">
    <source>
        <dbReference type="ARBA" id="ARBA00022833"/>
    </source>
</evidence>
<evidence type="ECO:0000256" key="8">
    <source>
        <dbReference type="ARBA" id="ARBA00049295"/>
    </source>
</evidence>
<comment type="caution">
    <text evidence="11">The sequence shown here is derived from an EMBL/GenBank/DDBJ whole genome shotgun (WGS) entry which is preliminary data.</text>
</comment>
<name>A0ABP7G3W8_9ACTN</name>
<comment type="pathway">
    <text evidence="1 9">Cofactor biosynthesis; riboflavin biosynthesis; 5-amino-6-(D-ribitylamino)uracil from GTP: step 1/4.</text>
</comment>
<feature type="binding site" evidence="9">
    <location>
        <position position="83"/>
    </location>
    <ligand>
        <name>Zn(2+)</name>
        <dbReference type="ChEBI" id="CHEBI:29105"/>
        <note>catalytic</note>
    </ligand>
</feature>
<keyword evidence="7 9" id="KW-0342">GTP-binding</keyword>
<dbReference type="SUPFAM" id="SSF142695">
    <property type="entry name" value="RibA-like"/>
    <property type="match status" value="1"/>
</dbReference>
<comment type="function">
    <text evidence="9">Catalyzes the conversion of GTP to 2,5-diamino-6-ribosylamino-4(3H)-pyrimidinone 5'-phosphate (DARP), formate and pyrophosphate.</text>
</comment>
<dbReference type="InterPro" id="IPR032677">
    <property type="entry name" value="GTP_cyclohydro_II"/>
</dbReference>
<evidence type="ECO:0000256" key="1">
    <source>
        <dbReference type="ARBA" id="ARBA00004853"/>
    </source>
</evidence>
<comment type="cofactor">
    <cofactor evidence="9">
        <name>Zn(2+)</name>
        <dbReference type="ChEBI" id="CHEBI:29105"/>
    </cofactor>
    <text evidence="9">Binds 1 zinc ion per subunit.</text>
</comment>
<dbReference type="InterPro" id="IPR036144">
    <property type="entry name" value="RibA-like_sf"/>
</dbReference>
<dbReference type="EC" id="3.5.4.25" evidence="9"/>
<dbReference type="RefSeq" id="WP_345653276.1">
    <property type="nucleotide sequence ID" value="NZ_BAABEP010000058.1"/>
</dbReference>
<evidence type="ECO:0000256" key="3">
    <source>
        <dbReference type="ARBA" id="ARBA00022723"/>
    </source>
</evidence>
<dbReference type="Pfam" id="PF00925">
    <property type="entry name" value="GTP_cyclohydro2"/>
    <property type="match status" value="1"/>
</dbReference>
<dbReference type="PANTHER" id="PTHR21327:SF18">
    <property type="entry name" value="3,4-DIHYDROXY-2-BUTANONE 4-PHOSPHATE SYNTHASE"/>
    <property type="match status" value="1"/>
</dbReference>
<feature type="binding site" evidence="9">
    <location>
        <position position="129"/>
    </location>
    <ligand>
        <name>GTP</name>
        <dbReference type="ChEBI" id="CHEBI:37565"/>
    </ligand>
</feature>
<evidence type="ECO:0000256" key="7">
    <source>
        <dbReference type="ARBA" id="ARBA00023134"/>
    </source>
</evidence>
<organism evidence="11 12">
    <name type="scientific">Streptomyces tremellae</name>
    <dbReference type="NCBI Taxonomy" id="1124239"/>
    <lineage>
        <taxon>Bacteria</taxon>
        <taxon>Bacillati</taxon>
        <taxon>Actinomycetota</taxon>
        <taxon>Actinomycetes</taxon>
        <taxon>Kitasatosporales</taxon>
        <taxon>Streptomycetaceae</taxon>
        <taxon>Streptomyces</taxon>
    </lineage>
</organism>
<gene>
    <name evidence="9" type="primary">ribA</name>
    <name evidence="11" type="ORF">GCM10023082_55880</name>
</gene>
<keyword evidence="12" id="KW-1185">Reference proteome</keyword>
<evidence type="ECO:0000313" key="12">
    <source>
        <dbReference type="Proteomes" id="UP001499884"/>
    </source>
</evidence>
<feature type="domain" description="GTP cyclohydrolase II" evidence="10">
    <location>
        <begin position="31"/>
        <end position="185"/>
    </location>
</feature>
<evidence type="ECO:0000259" key="10">
    <source>
        <dbReference type="Pfam" id="PF00925"/>
    </source>
</evidence>
<reference evidence="12" key="1">
    <citation type="journal article" date="2019" name="Int. J. Syst. Evol. Microbiol.">
        <title>The Global Catalogue of Microorganisms (GCM) 10K type strain sequencing project: providing services to taxonomists for standard genome sequencing and annotation.</title>
        <authorList>
            <consortium name="The Broad Institute Genomics Platform"/>
            <consortium name="The Broad Institute Genome Sequencing Center for Infectious Disease"/>
            <person name="Wu L."/>
            <person name="Ma J."/>
        </authorList>
    </citation>
    <scope>NUCLEOTIDE SEQUENCE [LARGE SCALE GENOMIC DNA]</scope>
    <source>
        <strain evidence="12">JCM 30846</strain>
    </source>
</reference>
<feature type="binding site" evidence="9">
    <location>
        <position position="81"/>
    </location>
    <ligand>
        <name>Zn(2+)</name>
        <dbReference type="ChEBI" id="CHEBI:29105"/>
        <note>catalytic</note>
    </ligand>
</feature>
<feature type="binding site" evidence="9">
    <location>
        <begin position="107"/>
        <end position="109"/>
    </location>
    <ligand>
        <name>GTP</name>
        <dbReference type="ChEBI" id="CHEBI:37565"/>
    </ligand>
</feature>
<dbReference type="Proteomes" id="UP001499884">
    <property type="component" value="Unassembled WGS sequence"/>
</dbReference>
<accession>A0ABP7G3W8</accession>
<evidence type="ECO:0000313" key="11">
    <source>
        <dbReference type="EMBL" id="GAA3753092.1"/>
    </source>
</evidence>
<feature type="binding site" evidence="9">
    <location>
        <position position="164"/>
    </location>
    <ligand>
        <name>GTP</name>
        <dbReference type="ChEBI" id="CHEBI:37565"/>
    </ligand>
</feature>
<feature type="active site" description="Nucleophile" evidence="9">
    <location>
        <position position="143"/>
    </location>
</feature>
<keyword evidence="4 9" id="KW-0547">Nucleotide-binding</keyword>
<feature type="active site" description="Proton acceptor" evidence="9">
    <location>
        <position position="141"/>
    </location>
</feature>
<feature type="binding site" evidence="9">
    <location>
        <position position="86"/>
    </location>
    <ligand>
        <name>GTP</name>
        <dbReference type="ChEBI" id="CHEBI:37565"/>
    </ligand>
</feature>
<dbReference type="Gene3D" id="3.40.50.10990">
    <property type="entry name" value="GTP cyclohydrolase II"/>
    <property type="match status" value="1"/>
</dbReference>
<dbReference type="CDD" id="cd00641">
    <property type="entry name" value="GTP_cyclohydro2"/>
    <property type="match status" value="1"/>
</dbReference>
<feature type="binding site" evidence="9">
    <location>
        <position position="70"/>
    </location>
    <ligand>
        <name>Zn(2+)</name>
        <dbReference type="ChEBI" id="CHEBI:29105"/>
        <note>catalytic</note>
    </ligand>
</feature>